<keyword evidence="3" id="KW-0520">NAD</keyword>
<dbReference type="Gene3D" id="3.40.50.720">
    <property type="entry name" value="NAD(P)-binding Rossmann-like Domain"/>
    <property type="match status" value="1"/>
</dbReference>
<proteinExistence type="inferred from homology"/>
<dbReference type="Pfam" id="PF13561">
    <property type="entry name" value="adh_short_C2"/>
    <property type="match status" value="1"/>
</dbReference>
<evidence type="ECO:0000259" key="4">
    <source>
        <dbReference type="SMART" id="SM00822"/>
    </source>
</evidence>
<sequence length="278" mass="28841">MTPVASSSADNHHPRPITIEASRLQGKVIVITGASAGIGAAAARRFAAEGAHVALLARREDRLKQVVAELEDAGQSALALQADVADESSVRAAVTAVVDHFGRLDGAFNNAGVLSEGKPLHQSSSEHFRHVLDVNLLGVYYCLKYEIPALMEAGGGSIVNTSSVGGLMGAPIVADYVASKWGVIGLTKTAALECGPANIRVNAIAPGPTRTDMLDIMLPTEEAKAAAVAGWSPMNHIALPDDVARVALYLLSDEARWTTGAVLPVDGGQHVGQAWGMG</sequence>
<dbReference type="PANTHER" id="PTHR24321:SF8">
    <property type="entry name" value="ESTRADIOL 17-BETA-DEHYDROGENASE 8-RELATED"/>
    <property type="match status" value="1"/>
</dbReference>
<dbReference type="PRINTS" id="PR00081">
    <property type="entry name" value="GDHRDH"/>
</dbReference>
<comment type="similarity">
    <text evidence="1">Belongs to the short-chain dehydrogenases/reductases (SDR) family.</text>
</comment>
<dbReference type="EMBL" id="JACHIW010000002">
    <property type="protein sequence ID" value="MBB5158878.1"/>
    <property type="molecule type" value="Genomic_DNA"/>
</dbReference>
<dbReference type="InterPro" id="IPR002347">
    <property type="entry name" value="SDR_fam"/>
</dbReference>
<dbReference type="PANTHER" id="PTHR24321">
    <property type="entry name" value="DEHYDROGENASES, SHORT CHAIN"/>
    <property type="match status" value="1"/>
</dbReference>
<evidence type="ECO:0000313" key="5">
    <source>
        <dbReference type="EMBL" id="MBB5158878.1"/>
    </source>
</evidence>
<dbReference type="Proteomes" id="UP000584374">
    <property type="component" value="Unassembled WGS sequence"/>
</dbReference>
<accession>A0A840QIW8</accession>
<dbReference type="InterPro" id="IPR020904">
    <property type="entry name" value="Sc_DH/Rdtase_CS"/>
</dbReference>
<name>A0A840QIW8_9PSEU</name>
<dbReference type="CDD" id="cd05233">
    <property type="entry name" value="SDR_c"/>
    <property type="match status" value="1"/>
</dbReference>
<evidence type="ECO:0000256" key="2">
    <source>
        <dbReference type="ARBA" id="ARBA00023002"/>
    </source>
</evidence>
<protein>
    <submittedName>
        <fullName evidence="5">NAD(P)-dependent dehydrogenase (Short-subunit alcohol dehydrogenase family)</fullName>
    </submittedName>
</protein>
<comment type="caution">
    <text evidence="5">The sequence shown here is derived from an EMBL/GenBank/DDBJ whole genome shotgun (WGS) entry which is preliminary data.</text>
</comment>
<organism evidence="5 6">
    <name type="scientific">Saccharopolyspora phatthalungensis</name>
    <dbReference type="NCBI Taxonomy" id="664693"/>
    <lineage>
        <taxon>Bacteria</taxon>
        <taxon>Bacillati</taxon>
        <taxon>Actinomycetota</taxon>
        <taxon>Actinomycetes</taxon>
        <taxon>Pseudonocardiales</taxon>
        <taxon>Pseudonocardiaceae</taxon>
        <taxon>Saccharopolyspora</taxon>
    </lineage>
</organism>
<dbReference type="InterPro" id="IPR036291">
    <property type="entry name" value="NAD(P)-bd_dom_sf"/>
</dbReference>
<evidence type="ECO:0000256" key="3">
    <source>
        <dbReference type="ARBA" id="ARBA00023027"/>
    </source>
</evidence>
<reference evidence="5 6" key="1">
    <citation type="submission" date="2020-08" db="EMBL/GenBank/DDBJ databases">
        <title>Sequencing the genomes of 1000 actinobacteria strains.</title>
        <authorList>
            <person name="Klenk H.-P."/>
        </authorList>
    </citation>
    <scope>NUCLEOTIDE SEQUENCE [LARGE SCALE GENOMIC DNA]</scope>
    <source>
        <strain evidence="5 6">DSM 45584</strain>
    </source>
</reference>
<evidence type="ECO:0000313" key="6">
    <source>
        <dbReference type="Proteomes" id="UP000584374"/>
    </source>
</evidence>
<dbReference type="PROSITE" id="PS00061">
    <property type="entry name" value="ADH_SHORT"/>
    <property type="match status" value="1"/>
</dbReference>
<dbReference type="SMART" id="SM00822">
    <property type="entry name" value="PKS_KR"/>
    <property type="match status" value="1"/>
</dbReference>
<dbReference type="GO" id="GO:0016491">
    <property type="term" value="F:oxidoreductase activity"/>
    <property type="evidence" value="ECO:0007669"/>
    <property type="project" value="UniProtKB-KW"/>
</dbReference>
<dbReference type="AlphaFoldDB" id="A0A840QIW8"/>
<dbReference type="PRINTS" id="PR00080">
    <property type="entry name" value="SDRFAMILY"/>
</dbReference>
<dbReference type="RefSeq" id="WP_184730929.1">
    <property type="nucleotide sequence ID" value="NZ_JACHIW010000002.1"/>
</dbReference>
<feature type="domain" description="Ketoreductase" evidence="4">
    <location>
        <begin position="27"/>
        <end position="207"/>
    </location>
</feature>
<keyword evidence="2" id="KW-0560">Oxidoreductase</keyword>
<keyword evidence="6" id="KW-1185">Reference proteome</keyword>
<dbReference type="InterPro" id="IPR057326">
    <property type="entry name" value="KR_dom"/>
</dbReference>
<gene>
    <name evidence="5" type="ORF">BJ970_006477</name>
</gene>
<dbReference type="SUPFAM" id="SSF51735">
    <property type="entry name" value="NAD(P)-binding Rossmann-fold domains"/>
    <property type="match status" value="1"/>
</dbReference>
<dbReference type="NCBIfam" id="NF005559">
    <property type="entry name" value="PRK07231.1"/>
    <property type="match status" value="1"/>
</dbReference>
<evidence type="ECO:0000256" key="1">
    <source>
        <dbReference type="ARBA" id="ARBA00006484"/>
    </source>
</evidence>
<dbReference type="FunFam" id="3.40.50.720:FF:000084">
    <property type="entry name" value="Short-chain dehydrogenase reductase"/>
    <property type="match status" value="1"/>
</dbReference>